<dbReference type="STRING" id="1409788.NC99_01030"/>
<gene>
    <name evidence="1" type="ORF">NC99_01030</name>
</gene>
<reference evidence="2" key="1">
    <citation type="submission" date="2015-07" db="EMBL/GenBank/DDBJ databases">
        <title>Genome sequencing of Sunxiuqinia dokdonensis strain SK.</title>
        <authorList>
            <person name="Ahn S."/>
            <person name="Kim B.-C."/>
        </authorList>
    </citation>
    <scope>NUCLEOTIDE SEQUENCE [LARGE SCALE GENOMIC DNA]</scope>
    <source>
        <strain evidence="2">SK</strain>
    </source>
</reference>
<name>A0A0L8VF07_9BACT</name>
<keyword evidence="2" id="KW-1185">Reference proteome</keyword>
<comment type="caution">
    <text evidence="1">The sequence shown here is derived from an EMBL/GenBank/DDBJ whole genome shotgun (WGS) entry which is preliminary data.</text>
</comment>
<dbReference type="EMBL" id="LGIA01000006">
    <property type="protein sequence ID" value="KOH47060.1"/>
    <property type="molecule type" value="Genomic_DNA"/>
</dbReference>
<evidence type="ECO:0000313" key="2">
    <source>
        <dbReference type="Proteomes" id="UP000036958"/>
    </source>
</evidence>
<sequence length="43" mass="5158">MCPLDTIEVKKQIYNGSFCNVLINYVLFEIIYRIYNIYNPTHT</sequence>
<dbReference type="Proteomes" id="UP000036958">
    <property type="component" value="Unassembled WGS sequence"/>
</dbReference>
<organism evidence="1 2">
    <name type="scientific">Sunxiuqinia dokdonensis</name>
    <dbReference type="NCBI Taxonomy" id="1409788"/>
    <lineage>
        <taxon>Bacteria</taxon>
        <taxon>Pseudomonadati</taxon>
        <taxon>Bacteroidota</taxon>
        <taxon>Bacteroidia</taxon>
        <taxon>Marinilabiliales</taxon>
        <taxon>Prolixibacteraceae</taxon>
        <taxon>Sunxiuqinia</taxon>
    </lineage>
</organism>
<proteinExistence type="predicted"/>
<dbReference type="AlphaFoldDB" id="A0A0L8VF07"/>
<evidence type="ECO:0000313" key="1">
    <source>
        <dbReference type="EMBL" id="KOH47060.1"/>
    </source>
</evidence>
<accession>A0A0L8VF07</accession>
<protein>
    <submittedName>
        <fullName evidence="1">Uncharacterized protein</fullName>
    </submittedName>
</protein>